<dbReference type="OrthoDB" id="3778510at2"/>
<organism evidence="2 3">
    <name type="scientific">Lentzea tibetensis</name>
    <dbReference type="NCBI Taxonomy" id="2591470"/>
    <lineage>
        <taxon>Bacteria</taxon>
        <taxon>Bacillati</taxon>
        <taxon>Actinomycetota</taxon>
        <taxon>Actinomycetes</taxon>
        <taxon>Pseudonocardiales</taxon>
        <taxon>Pseudonocardiaceae</taxon>
        <taxon>Lentzea</taxon>
    </lineage>
</organism>
<comment type="caution">
    <text evidence="2">The sequence shown here is derived from an EMBL/GenBank/DDBJ whole genome shotgun (WGS) entry which is preliminary data.</text>
</comment>
<feature type="transmembrane region" description="Helical" evidence="1">
    <location>
        <begin position="331"/>
        <end position="353"/>
    </location>
</feature>
<dbReference type="Proteomes" id="UP000316639">
    <property type="component" value="Unassembled WGS sequence"/>
</dbReference>
<reference evidence="2 3" key="1">
    <citation type="submission" date="2019-07" db="EMBL/GenBank/DDBJ databases">
        <title>Lentzea xizangensis sp. nov., isolated from Qinghai-Tibetan Plateau Soils.</title>
        <authorList>
            <person name="Huang J."/>
        </authorList>
    </citation>
    <scope>NUCLEOTIDE SEQUENCE [LARGE SCALE GENOMIC DNA]</scope>
    <source>
        <strain evidence="2 3">FXJ1.1311</strain>
    </source>
</reference>
<dbReference type="RefSeq" id="WP_146351594.1">
    <property type="nucleotide sequence ID" value="NZ_VOBR01000007.1"/>
</dbReference>
<evidence type="ECO:0000313" key="3">
    <source>
        <dbReference type="Proteomes" id="UP000316639"/>
    </source>
</evidence>
<sequence>MLVALVPLVWQSVVVLREGFFWQDDFRYVIRTVDVPLSLDVLFTDYNGHLMPGQFLLVWLVTAIAPLNFTVAAVPVLVLHGVAMAMFWRLLTRLFGSRWVLLIPFAAFTFSPLILVSTRWWAFALQLIPMLVAVIGAIDAQVRHVLTGRNRDLVYSLLWVFAGMLFWQKALVVVPVLFAVTAMLAPEPPRVRWALRNHWRSLAAHAGLLVVLAIGYAVLNTTDVSGRPTAAIDWLRLTKRMLSDTLVPGLFGGPWDVGIEGETAWAVPPLPVAIGLNALFVVLILAGLWIGGRRAGLAWLTLAGYTAIAIAMVGVARLWVIGSVIGGDPRYVADVVPIAILCASFAFLTPVTVTEYAPRPVRTGIAFAATSVLVVASVATTTTATALSDQPAARAYVQTLRSNLRASTSVVLYDVATPVELMNVWLGSLANVSQLVKTMPDVRPRFDEPSEDMRVVDEHGNVRPLALLPIATGKPGPTPNCGYLVGPNPTEIPLSAPVTSPRQVLRLSYFTGAPGTAVLRVGGQEIPINWDQGVHNLNIVIDKPFDQVTLWSTETPAGVCVGGVMVGAPTIG</sequence>
<keyword evidence="1" id="KW-0472">Membrane</keyword>
<dbReference type="EMBL" id="VOBR01000007">
    <property type="protein sequence ID" value="TWP51809.1"/>
    <property type="molecule type" value="Genomic_DNA"/>
</dbReference>
<feature type="transmembrane region" description="Helical" evidence="1">
    <location>
        <begin position="99"/>
        <end position="117"/>
    </location>
</feature>
<feature type="transmembrane region" description="Helical" evidence="1">
    <location>
        <begin position="154"/>
        <end position="182"/>
    </location>
</feature>
<evidence type="ECO:0000256" key="1">
    <source>
        <dbReference type="SAM" id="Phobius"/>
    </source>
</evidence>
<dbReference type="AlphaFoldDB" id="A0A563EVV2"/>
<name>A0A563EVV2_9PSEU</name>
<feature type="transmembrane region" description="Helical" evidence="1">
    <location>
        <begin position="365"/>
        <end position="387"/>
    </location>
</feature>
<feature type="transmembrane region" description="Helical" evidence="1">
    <location>
        <begin position="202"/>
        <end position="219"/>
    </location>
</feature>
<accession>A0A563EVV2</accession>
<dbReference type="GO" id="GO:0016740">
    <property type="term" value="F:transferase activity"/>
    <property type="evidence" value="ECO:0007669"/>
    <property type="project" value="UniProtKB-KW"/>
</dbReference>
<feature type="transmembrane region" description="Helical" evidence="1">
    <location>
        <begin position="297"/>
        <end position="319"/>
    </location>
</feature>
<keyword evidence="1" id="KW-0812">Transmembrane</keyword>
<feature type="transmembrane region" description="Helical" evidence="1">
    <location>
        <begin position="56"/>
        <end position="87"/>
    </location>
</feature>
<gene>
    <name evidence="2" type="ORF">FKR81_13210</name>
</gene>
<keyword evidence="1" id="KW-1133">Transmembrane helix</keyword>
<keyword evidence="3" id="KW-1185">Reference proteome</keyword>
<keyword evidence="2" id="KW-0808">Transferase</keyword>
<protein>
    <submittedName>
        <fullName evidence="2">Glycosyltransferase family 39 protein</fullName>
    </submittedName>
</protein>
<evidence type="ECO:0000313" key="2">
    <source>
        <dbReference type="EMBL" id="TWP51809.1"/>
    </source>
</evidence>
<feature type="transmembrane region" description="Helical" evidence="1">
    <location>
        <begin position="270"/>
        <end position="291"/>
    </location>
</feature>
<proteinExistence type="predicted"/>